<proteinExistence type="predicted"/>
<evidence type="ECO:0000313" key="3">
    <source>
        <dbReference type="Proteomes" id="UP001201163"/>
    </source>
</evidence>
<feature type="compositionally biased region" description="Basic residues" evidence="1">
    <location>
        <begin position="180"/>
        <end position="192"/>
    </location>
</feature>
<accession>A0AAD4LFV3</accession>
<feature type="region of interest" description="Disordered" evidence="1">
    <location>
        <begin position="165"/>
        <end position="192"/>
    </location>
</feature>
<name>A0AAD4LFV3_9AGAM</name>
<feature type="compositionally biased region" description="Low complexity" evidence="1">
    <location>
        <begin position="136"/>
        <end position="152"/>
    </location>
</feature>
<organism evidence="2 3">
    <name type="scientific">Lactarius akahatsu</name>
    <dbReference type="NCBI Taxonomy" id="416441"/>
    <lineage>
        <taxon>Eukaryota</taxon>
        <taxon>Fungi</taxon>
        <taxon>Dikarya</taxon>
        <taxon>Basidiomycota</taxon>
        <taxon>Agaricomycotina</taxon>
        <taxon>Agaricomycetes</taxon>
        <taxon>Russulales</taxon>
        <taxon>Russulaceae</taxon>
        <taxon>Lactarius</taxon>
    </lineage>
</organism>
<sequence length="559" mass="60868">MWAFYVDAAEAAPSTATITPCIPCAPPPQLVLETENAGRCEVGRDAQVLIQDMVTTSLAERASPSQLKEDSYGYEEWEGVKGTLRRASELYDGEDLSGSITLLRAVVHECHRLHNQFPDPSVFLAQTQTRRRRGRSSSSSEDAVASSSSSSRNLTIDRMYTCTNETVDSDSDSPSNPSSCRHHCHHHHHRHSRDSPTAFHAVLGVALFLFGNLIAQNSSLAISREPTAPDFYWRAALDVFDAGDNLPSHTTGNSFANPDHPDDWRLAIAWGRTLVALAYDLTKSNGGPSPPSPTSPTSPVSPSHQRFAQRSPLTAIAAMRTPGFALPTHVSAHELLTLAADQFSRGIFHMPHTPPGTPSHSHAPRAREWGSPPSPSPCGFSRPGELFTLASEVLLVAERLDGADERRRWAAWADAVFHQMHMEADVDTWRARVISARGRCWLAIGSAHADELEDALERGDRRILSSKDAEDARTALATAISFFDRAKGSASTESPETLLVDIRPLLAEALLSLANLIADEDAREALYARAKAEGGEAVARDLGPSPTRTPTTDVWMDES</sequence>
<feature type="region of interest" description="Disordered" evidence="1">
    <location>
        <begin position="281"/>
        <end position="307"/>
    </location>
</feature>
<keyword evidence="3" id="KW-1185">Reference proteome</keyword>
<reference evidence="2" key="1">
    <citation type="submission" date="2022-01" db="EMBL/GenBank/DDBJ databases">
        <title>Comparative genomics reveals a dynamic genome evolution in the ectomycorrhizal milk-cap (Lactarius) mushrooms.</title>
        <authorList>
            <consortium name="DOE Joint Genome Institute"/>
            <person name="Lebreton A."/>
            <person name="Tang N."/>
            <person name="Kuo A."/>
            <person name="LaButti K."/>
            <person name="Drula E."/>
            <person name="Barry K."/>
            <person name="Clum A."/>
            <person name="Lipzen A."/>
            <person name="Mousain D."/>
            <person name="Ng V."/>
            <person name="Wang R."/>
            <person name="Wang X."/>
            <person name="Dai Y."/>
            <person name="Henrissat B."/>
            <person name="Grigoriev I.V."/>
            <person name="Guerin-Laguette A."/>
            <person name="Yu F."/>
            <person name="Martin F.M."/>
        </authorList>
    </citation>
    <scope>NUCLEOTIDE SEQUENCE</scope>
    <source>
        <strain evidence="2">QP</strain>
    </source>
</reference>
<feature type="region of interest" description="Disordered" evidence="1">
    <location>
        <begin position="536"/>
        <end position="559"/>
    </location>
</feature>
<gene>
    <name evidence="2" type="ORF">EDB92DRAFT_870430</name>
</gene>
<feature type="region of interest" description="Disordered" evidence="1">
    <location>
        <begin position="127"/>
        <end position="152"/>
    </location>
</feature>
<dbReference type="Proteomes" id="UP001201163">
    <property type="component" value="Unassembled WGS sequence"/>
</dbReference>
<evidence type="ECO:0000256" key="1">
    <source>
        <dbReference type="SAM" id="MobiDB-lite"/>
    </source>
</evidence>
<dbReference type="AlphaFoldDB" id="A0AAD4LFV3"/>
<feature type="region of interest" description="Disordered" evidence="1">
    <location>
        <begin position="354"/>
        <end position="377"/>
    </location>
</feature>
<evidence type="ECO:0000313" key="2">
    <source>
        <dbReference type="EMBL" id="KAH8989459.1"/>
    </source>
</evidence>
<protein>
    <submittedName>
        <fullName evidence="2">Uncharacterized protein</fullName>
    </submittedName>
</protein>
<dbReference type="EMBL" id="JAKELL010000037">
    <property type="protein sequence ID" value="KAH8989459.1"/>
    <property type="molecule type" value="Genomic_DNA"/>
</dbReference>
<comment type="caution">
    <text evidence="2">The sequence shown here is derived from an EMBL/GenBank/DDBJ whole genome shotgun (WGS) entry which is preliminary data.</text>
</comment>